<reference evidence="3" key="1">
    <citation type="submission" date="2023-10" db="EMBL/GenBank/DDBJ databases">
        <authorList>
            <person name="Chen Y."/>
            <person name="Shah S."/>
            <person name="Dougan E. K."/>
            <person name="Thang M."/>
            <person name="Chan C."/>
        </authorList>
    </citation>
    <scope>NUCLEOTIDE SEQUENCE [LARGE SCALE GENOMIC DNA]</scope>
</reference>
<dbReference type="EMBL" id="CAUYUJ010014918">
    <property type="protein sequence ID" value="CAK0847647.1"/>
    <property type="molecule type" value="Genomic_DNA"/>
</dbReference>
<sequence length="213" mass="23489">MAFAPALAAAALLACLPEGGARGTAGQIVGQRAAEEPVPQVPDRWAGKTCPDLHREYRNIFLHGNRNAASHLWSWFLLERSSQMSHQQLLFVLLCMFSCFCAVSGSPTRPGDFNRYKLTLQRASGHGSVAGFMHYCCWPCVCDTQDFIKVDTKTVVTLRAPVPTTSRCWETPASTRRSWASLSRTPSGAARPRWPGMPPRSDATAMVRCTRHP</sequence>
<keyword evidence="4" id="KW-1185">Reference proteome</keyword>
<comment type="caution">
    <text evidence="3">The sequence shown here is derived from an EMBL/GenBank/DDBJ whole genome shotgun (WGS) entry which is preliminary data.</text>
</comment>
<dbReference type="Proteomes" id="UP001189429">
    <property type="component" value="Unassembled WGS sequence"/>
</dbReference>
<evidence type="ECO:0000256" key="1">
    <source>
        <dbReference type="SAM" id="MobiDB-lite"/>
    </source>
</evidence>
<evidence type="ECO:0000256" key="2">
    <source>
        <dbReference type="SAM" id="SignalP"/>
    </source>
</evidence>
<keyword evidence="2" id="KW-0732">Signal</keyword>
<evidence type="ECO:0000313" key="4">
    <source>
        <dbReference type="Proteomes" id="UP001189429"/>
    </source>
</evidence>
<protein>
    <submittedName>
        <fullName evidence="3">Uncharacterized protein</fullName>
    </submittedName>
</protein>
<gene>
    <name evidence="3" type="ORF">PCOR1329_LOCUS40805</name>
</gene>
<organism evidence="3 4">
    <name type="scientific">Prorocentrum cordatum</name>
    <dbReference type="NCBI Taxonomy" id="2364126"/>
    <lineage>
        <taxon>Eukaryota</taxon>
        <taxon>Sar</taxon>
        <taxon>Alveolata</taxon>
        <taxon>Dinophyceae</taxon>
        <taxon>Prorocentrales</taxon>
        <taxon>Prorocentraceae</taxon>
        <taxon>Prorocentrum</taxon>
    </lineage>
</organism>
<evidence type="ECO:0000313" key="3">
    <source>
        <dbReference type="EMBL" id="CAK0847647.1"/>
    </source>
</evidence>
<feature type="region of interest" description="Disordered" evidence="1">
    <location>
        <begin position="180"/>
        <end position="213"/>
    </location>
</feature>
<accession>A0ABN9TPT2</accession>
<proteinExistence type="predicted"/>
<feature type="signal peptide" evidence="2">
    <location>
        <begin position="1"/>
        <end position="21"/>
    </location>
</feature>
<feature type="chain" id="PRO_5047241487" evidence="2">
    <location>
        <begin position="22"/>
        <end position="213"/>
    </location>
</feature>
<name>A0ABN9TPT2_9DINO</name>